<keyword evidence="1" id="KW-1133">Transmembrane helix</keyword>
<evidence type="ECO:0000256" key="1">
    <source>
        <dbReference type="SAM" id="Phobius"/>
    </source>
</evidence>
<organism evidence="2 3">
    <name type="scientific">Seleniivibrio woodruffii</name>
    <dbReference type="NCBI Taxonomy" id="1078050"/>
    <lineage>
        <taxon>Bacteria</taxon>
        <taxon>Pseudomonadati</taxon>
        <taxon>Deferribacterota</taxon>
        <taxon>Deferribacteres</taxon>
        <taxon>Deferribacterales</taxon>
        <taxon>Geovibrionaceae</taxon>
        <taxon>Seleniivibrio</taxon>
    </lineage>
</organism>
<keyword evidence="1" id="KW-0472">Membrane</keyword>
<dbReference type="EMBL" id="SMGG01000003">
    <property type="protein sequence ID" value="TCK61598.1"/>
    <property type="molecule type" value="Genomic_DNA"/>
</dbReference>
<name>A0A4R1KAR0_9BACT</name>
<dbReference type="InterPro" id="IPR018710">
    <property type="entry name" value="DUF2232"/>
</dbReference>
<accession>A0A4R1KAR0</accession>
<feature type="transmembrane region" description="Helical" evidence="1">
    <location>
        <begin position="91"/>
        <end position="115"/>
    </location>
</feature>
<feature type="transmembrane region" description="Helical" evidence="1">
    <location>
        <begin position="261"/>
        <end position="286"/>
    </location>
</feature>
<proteinExistence type="predicted"/>
<protein>
    <submittedName>
        <fullName evidence="2">Putative membrane protein DUF2232</fullName>
    </submittedName>
</protein>
<evidence type="ECO:0000313" key="2">
    <source>
        <dbReference type="EMBL" id="TCK61598.1"/>
    </source>
</evidence>
<dbReference type="RefSeq" id="WP_132871016.1">
    <property type="nucleotide sequence ID" value="NZ_SMGG01000003.1"/>
</dbReference>
<keyword evidence="3" id="KW-1185">Reference proteome</keyword>
<comment type="caution">
    <text evidence="2">The sequence shown here is derived from an EMBL/GenBank/DDBJ whole genome shotgun (WGS) entry which is preliminary data.</text>
</comment>
<sequence length="302" mass="34384">MTQVILFPITSVLLYGLMAYMPQFGIVGAVFSPLLLLLYLNHEKRSKYSDLMLVSAVGLMAGISYMLPLIYIATVAFCALFIFMYMKKGHLEIWLPVSAAPLLIFTGMAIMIYGLPEYRKELTDFAEKGMLNFINAVKESKNPMADDPYFLAVANQSRMAAESMVLAFPAINYAFAALCTHIAMSLYSKLKKIELPKFRLPDNLVWLLILGFALVFVNQKYIKHGGLNLIIMMLTLYAFQGFDVVNHWFTRFKFPSFLKALIFVFIFAEPPFIIFIALLGLFSVWFNLYGRQENNKEQTPSD</sequence>
<feature type="transmembrane region" description="Helical" evidence="1">
    <location>
        <begin position="165"/>
        <end position="184"/>
    </location>
</feature>
<gene>
    <name evidence="2" type="ORF">C8D98_0099</name>
</gene>
<dbReference type="Pfam" id="PF09991">
    <property type="entry name" value="DUF2232"/>
    <property type="match status" value="1"/>
</dbReference>
<keyword evidence="1" id="KW-0812">Transmembrane</keyword>
<dbReference type="PANTHER" id="PTHR41324:SF1">
    <property type="entry name" value="DUF2232 DOMAIN-CONTAINING PROTEIN"/>
    <property type="match status" value="1"/>
</dbReference>
<dbReference type="AlphaFoldDB" id="A0A4R1KAR0"/>
<feature type="transmembrane region" description="Helical" evidence="1">
    <location>
        <begin position="20"/>
        <end position="40"/>
    </location>
</feature>
<dbReference type="PANTHER" id="PTHR41324">
    <property type="entry name" value="MEMBRANE PROTEIN-RELATED"/>
    <property type="match status" value="1"/>
</dbReference>
<feature type="transmembrane region" description="Helical" evidence="1">
    <location>
        <begin position="52"/>
        <end position="85"/>
    </location>
</feature>
<dbReference type="OrthoDB" id="9791090at2"/>
<dbReference type="Proteomes" id="UP000294614">
    <property type="component" value="Unassembled WGS sequence"/>
</dbReference>
<evidence type="ECO:0000313" key="3">
    <source>
        <dbReference type="Proteomes" id="UP000294614"/>
    </source>
</evidence>
<feature type="transmembrane region" description="Helical" evidence="1">
    <location>
        <begin position="204"/>
        <end position="222"/>
    </location>
</feature>
<reference evidence="2 3" key="1">
    <citation type="submission" date="2019-03" db="EMBL/GenBank/DDBJ databases">
        <title>Genomic Encyclopedia of Type Strains, Phase IV (KMG-IV): sequencing the most valuable type-strain genomes for metagenomic binning, comparative biology and taxonomic classification.</title>
        <authorList>
            <person name="Goeker M."/>
        </authorList>
    </citation>
    <scope>NUCLEOTIDE SEQUENCE [LARGE SCALE GENOMIC DNA]</scope>
    <source>
        <strain evidence="2 3">DSM 24984</strain>
    </source>
</reference>
<feature type="transmembrane region" description="Helical" evidence="1">
    <location>
        <begin position="229"/>
        <end position="249"/>
    </location>
</feature>